<dbReference type="GO" id="GO:0016614">
    <property type="term" value="F:oxidoreductase activity, acting on CH-OH group of donors"/>
    <property type="evidence" value="ECO:0007669"/>
    <property type="project" value="InterPro"/>
</dbReference>
<accession>A0A1H6KQV7</accession>
<dbReference type="PIRSF" id="PIRSF000137">
    <property type="entry name" value="Alcohol_oxidase"/>
    <property type="match status" value="1"/>
</dbReference>
<proteinExistence type="inferred from homology"/>
<reference evidence="5" key="1">
    <citation type="submission" date="2016-10" db="EMBL/GenBank/DDBJ databases">
        <authorList>
            <person name="Varghese N."/>
            <person name="Submissions S."/>
        </authorList>
    </citation>
    <scope>NUCLEOTIDE SEQUENCE [LARGE SCALE GENOMIC DNA]</scope>
    <source>
        <strain evidence="5">DSM 45405</strain>
    </source>
</reference>
<dbReference type="SUPFAM" id="SSF54373">
    <property type="entry name" value="FAD-linked reductases, C-terminal domain"/>
    <property type="match status" value="1"/>
</dbReference>
<evidence type="ECO:0000259" key="3">
    <source>
        <dbReference type="PROSITE" id="PS00624"/>
    </source>
</evidence>
<feature type="binding site" evidence="2">
    <location>
        <position position="89"/>
    </location>
    <ligand>
        <name>FAD</name>
        <dbReference type="ChEBI" id="CHEBI:57692"/>
    </ligand>
</feature>
<gene>
    <name evidence="4" type="ORF">SAMN04489835_3789</name>
</gene>
<feature type="domain" description="Glucose-methanol-choline oxidoreductase N-terminal" evidence="3">
    <location>
        <begin position="252"/>
        <end position="266"/>
    </location>
</feature>
<dbReference type="PROSITE" id="PS00624">
    <property type="entry name" value="GMC_OXRED_2"/>
    <property type="match status" value="1"/>
</dbReference>
<evidence type="ECO:0000313" key="4">
    <source>
        <dbReference type="EMBL" id="SEH76244.1"/>
    </source>
</evidence>
<organism evidence="4 5">
    <name type="scientific">Mycolicibacterium rutilum</name>
    <name type="common">Mycobacterium rutilum</name>
    <dbReference type="NCBI Taxonomy" id="370526"/>
    <lineage>
        <taxon>Bacteria</taxon>
        <taxon>Bacillati</taxon>
        <taxon>Actinomycetota</taxon>
        <taxon>Actinomycetes</taxon>
        <taxon>Mycobacteriales</taxon>
        <taxon>Mycobacteriaceae</taxon>
        <taxon>Mycolicibacterium</taxon>
    </lineage>
</organism>
<dbReference type="PANTHER" id="PTHR11552">
    <property type="entry name" value="GLUCOSE-METHANOL-CHOLINE GMC OXIDOREDUCTASE"/>
    <property type="match status" value="1"/>
</dbReference>
<dbReference type="PANTHER" id="PTHR11552:SF152">
    <property type="entry name" value="OXIDASE (CODA), PUTATIVE (AFU_ORTHOLOGUE AFUA_8G04090)-RELATED"/>
    <property type="match status" value="1"/>
</dbReference>
<dbReference type="Proteomes" id="UP000182915">
    <property type="component" value="Chromosome I"/>
</dbReference>
<name>A0A1H6KQV7_MYCRU</name>
<evidence type="ECO:0000313" key="5">
    <source>
        <dbReference type="Proteomes" id="UP000182915"/>
    </source>
</evidence>
<evidence type="ECO:0000256" key="2">
    <source>
        <dbReference type="PIRSR" id="PIRSR000137-2"/>
    </source>
</evidence>
<dbReference type="AlphaFoldDB" id="A0A1H6KQV7"/>
<comment type="cofactor">
    <cofactor evidence="2">
        <name>FAD</name>
        <dbReference type="ChEBI" id="CHEBI:57692"/>
    </cofactor>
</comment>
<keyword evidence="2" id="KW-0285">Flavoprotein</keyword>
<comment type="similarity">
    <text evidence="1">Belongs to the GMC oxidoreductase family.</text>
</comment>
<dbReference type="InterPro" id="IPR012132">
    <property type="entry name" value="GMC_OxRdtase"/>
</dbReference>
<dbReference type="GO" id="GO:0050660">
    <property type="term" value="F:flavin adenine dinucleotide binding"/>
    <property type="evidence" value="ECO:0007669"/>
    <property type="project" value="InterPro"/>
</dbReference>
<dbReference type="Pfam" id="PF05199">
    <property type="entry name" value="GMC_oxred_C"/>
    <property type="match status" value="1"/>
</dbReference>
<dbReference type="InterPro" id="IPR007867">
    <property type="entry name" value="GMC_OxRtase_C"/>
</dbReference>
<evidence type="ECO:0000256" key="1">
    <source>
        <dbReference type="ARBA" id="ARBA00010790"/>
    </source>
</evidence>
<dbReference type="EMBL" id="LT629971">
    <property type="protein sequence ID" value="SEH76244.1"/>
    <property type="molecule type" value="Genomic_DNA"/>
</dbReference>
<sequence>MTSEAAQAGVFDYVIAGGGTAGCVLAARLSEDPDVTVCLLEAGPSDVDDDDILVLSEWMHLLDSGYDWDYPIEPQERGNSFMRHARAKVLGGCSSHNSCIAFWPPAEALDEWVTMGATGWGADEVLPLTRKVTETVLLRDVPPRDPCGAAVLEAAAMVGLPTVAFNRGETVRNGAGWFQINASEDGLRNSTSRAYLHPILGTRANLEVRTKCWVAEILFDDARAATGVRYQRPDLTGYDVVTARREVIVTAGAIDTPKLLMLSGIGPAEHLREFGIAVRVDSPGVGANLDDHVEGLVFWEAAQPMVTTSTQWWEIGLFTCVDSVSGGITQPDLMMHYGSVPFDMNTLRHGYPTTDNGFCLTPNVTQGRSRGTVRLRTRDFRDRARVDPRYFTDPDGYDERIMLAGVRLAREIAEQPPLADWVGRELAPGPQATTDDELLDYIHKCHNTVYHPAATARMGAVDDPMAVLDPALRVKGVSGLRVVDASAMPKLPAVNPNITVMTMAEKCAELIRTS</sequence>
<protein>
    <submittedName>
        <fullName evidence="4">Choline dehydrogenase</fullName>
    </submittedName>
</protein>
<dbReference type="STRING" id="370526.SAMN04489835_3789"/>
<dbReference type="InterPro" id="IPR000172">
    <property type="entry name" value="GMC_OxRdtase_N"/>
</dbReference>
<dbReference type="InterPro" id="IPR036188">
    <property type="entry name" value="FAD/NAD-bd_sf"/>
</dbReference>
<dbReference type="Gene3D" id="3.30.410.40">
    <property type="match status" value="1"/>
</dbReference>
<dbReference type="Gene3D" id="3.50.50.60">
    <property type="entry name" value="FAD/NAD(P)-binding domain"/>
    <property type="match status" value="1"/>
</dbReference>
<dbReference type="SUPFAM" id="SSF51905">
    <property type="entry name" value="FAD/NAD(P)-binding domain"/>
    <property type="match status" value="1"/>
</dbReference>
<keyword evidence="2" id="KW-0274">FAD</keyword>
<dbReference type="Pfam" id="PF00732">
    <property type="entry name" value="GMC_oxred_N"/>
    <property type="match status" value="1"/>
</dbReference>
<keyword evidence="5" id="KW-1185">Reference proteome</keyword>
<feature type="binding site" evidence="2">
    <location>
        <position position="214"/>
    </location>
    <ligand>
        <name>FAD</name>
        <dbReference type="ChEBI" id="CHEBI:57692"/>
    </ligand>
</feature>
<dbReference type="OrthoDB" id="9785276at2"/>
<dbReference type="RefSeq" id="WP_083408460.1">
    <property type="nucleotide sequence ID" value="NZ_LT629971.1"/>
</dbReference>